<dbReference type="RefSeq" id="WP_066126917.1">
    <property type="nucleotide sequence ID" value="NZ_FKIF01000006.1"/>
</dbReference>
<dbReference type="Pfam" id="PF05134">
    <property type="entry name" value="T2SSL"/>
    <property type="match status" value="1"/>
</dbReference>
<evidence type="ECO:0000256" key="6">
    <source>
        <dbReference type="ARBA" id="ARBA00022692"/>
    </source>
</evidence>
<keyword evidence="7" id="KW-0653">Protein transport</keyword>
<dbReference type="GO" id="GO:0015628">
    <property type="term" value="P:protein secretion by the type II secretion system"/>
    <property type="evidence" value="ECO:0007669"/>
    <property type="project" value="InterPro"/>
</dbReference>
<feature type="domain" description="GspL cytoplasmic actin-ATPase-like" evidence="11">
    <location>
        <begin position="29"/>
        <end position="172"/>
    </location>
</feature>
<evidence type="ECO:0000256" key="8">
    <source>
        <dbReference type="ARBA" id="ARBA00022989"/>
    </source>
</evidence>
<dbReference type="Pfam" id="PF12693">
    <property type="entry name" value="GspL_C"/>
    <property type="match status" value="1"/>
</dbReference>
<dbReference type="InterPro" id="IPR007812">
    <property type="entry name" value="T2SS_protein-GspL"/>
</dbReference>
<reference evidence="13 14" key="1">
    <citation type="submission" date="2016-04" db="EMBL/GenBank/DDBJ databases">
        <authorList>
            <consortium name="Pathogen Informatics"/>
        </authorList>
    </citation>
    <scope>NUCLEOTIDE SEQUENCE [LARGE SCALE GENOMIC DNA]</scope>
    <source>
        <strain evidence="13 14">H050680373</strain>
    </source>
</reference>
<evidence type="ECO:0000313" key="13">
    <source>
        <dbReference type="EMBL" id="SAI69113.1"/>
    </source>
</evidence>
<evidence type="ECO:0000256" key="10">
    <source>
        <dbReference type="SAM" id="MobiDB-lite"/>
    </source>
</evidence>
<evidence type="ECO:0000259" key="11">
    <source>
        <dbReference type="Pfam" id="PF05134"/>
    </source>
</evidence>
<dbReference type="InterPro" id="IPR025691">
    <property type="entry name" value="GspL_pp_dom"/>
</dbReference>
<dbReference type="InterPro" id="IPR043129">
    <property type="entry name" value="ATPase_NBD"/>
</dbReference>
<protein>
    <submittedName>
        <fullName evidence="13">General secretion pathway protein L</fullName>
    </submittedName>
</protein>
<keyword evidence="5" id="KW-0997">Cell inner membrane</keyword>
<evidence type="ECO:0000256" key="5">
    <source>
        <dbReference type="ARBA" id="ARBA00022519"/>
    </source>
</evidence>
<evidence type="ECO:0000313" key="14">
    <source>
        <dbReference type="Proteomes" id="UP000076848"/>
    </source>
</evidence>
<dbReference type="InterPro" id="IPR024230">
    <property type="entry name" value="GspL_cyto_dom"/>
</dbReference>
<proteinExistence type="inferred from homology"/>
<evidence type="ECO:0000256" key="7">
    <source>
        <dbReference type="ARBA" id="ARBA00022927"/>
    </source>
</evidence>
<accession>A0A157SFZ7</accession>
<feature type="region of interest" description="Disordered" evidence="10">
    <location>
        <begin position="378"/>
        <end position="424"/>
    </location>
</feature>
<dbReference type="GO" id="GO:0005886">
    <property type="term" value="C:plasma membrane"/>
    <property type="evidence" value="ECO:0007669"/>
    <property type="project" value="UniProtKB-SubCell"/>
</dbReference>
<dbReference type="STRING" id="288768.SAMEA3906486_02307"/>
<keyword evidence="14" id="KW-1185">Reference proteome</keyword>
<feature type="compositionally biased region" description="Low complexity" evidence="10">
    <location>
        <begin position="412"/>
        <end position="424"/>
    </location>
</feature>
<keyword evidence="4" id="KW-1003">Cell membrane</keyword>
<organism evidence="13 14">
    <name type="scientific">Bordetella ansorpii</name>
    <dbReference type="NCBI Taxonomy" id="288768"/>
    <lineage>
        <taxon>Bacteria</taxon>
        <taxon>Pseudomonadati</taxon>
        <taxon>Pseudomonadota</taxon>
        <taxon>Betaproteobacteria</taxon>
        <taxon>Burkholderiales</taxon>
        <taxon>Alcaligenaceae</taxon>
        <taxon>Bordetella</taxon>
    </lineage>
</organism>
<dbReference type="SUPFAM" id="SSF53067">
    <property type="entry name" value="Actin-like ATPase domain"/>
    <property type="match status" value="1"/>
</dbReference>
<dbReference type="NCBIfam" id="TIGR01709">
    <property type="entry name" value="typeII_sec_gspL"/>
    <property type="match status" value="1"/>
</dbReference>
<dbReference type="GO" id="GO:0009276">
    <property type="term" value="C:Gram-negative-bacterium-type cell wall"/>
    <property type="evidence" value="ECO:0007669"/>
    <property type="project" value="InterPro"/>
</dbReference>
<evidence type="ECO:0000256" key="4">
    <source>
        <dbReference type="ARBA" id="ARBA00022475"/>
    </source>
</evidence>
<sequence length="424" mass="44938">MKKLSLRVALPALHAMRPDTVVSCAHVTRHGEVQFEGELPLRDIAARWPGQPVHFLLHPSDVALASVPVPPLSGARLDAAITTAAEPLVLGDLSSVVLAHGPRGDNGEAMLAWVEREALEQAMKRIADCKLKVAGCYPAPFFLPVSETGWTATLTGDSLLVRTGTDGAMVYPLPADVDMTTGQQPAELTFIAAEVQQAAPGAVAWIGACPAWWPLVSPAPCTLAPPSQRWAGALPGWSLNPSADKSVHSQDWREPLAWVAGAAVLWMLGLNLYAGRLANEGAALQQHMSQRVRTVFPELPTVLNPLQQSRQQRDARIAAQEQGAAGEFAALLRLSAQTLPFSSGEVRELRYVPGELTLQTRAAGAPAGQSEPAWVQEARKAGLTVESGEPSGNWRIRRATAQDGAIKPPTGPATAGTATAGDRS</sequence>
<comment type="subcellular location">
    <subcellularLocation>
        <location evidence="1">Cell inner membrane</location>
        <topology evidence="1">Single-pass membrane protein</topology>
    </subcellularLocation>
</comment>
<gene>
    <name evidence="13" type="primary">gspL_1</name>
    <name evidence="13" type="ORF">SAMEA3906486_02307</name>
</gene>
<comment type="similarity">
    <text evidence="2">Belongs to the GSP L family.</text>
</comment>
<dbReference type="GO" id="GO:0015627">
    <property type="term" value="C:type II protein secretion system complex"/>
    <property type="evidence" value="ECO:0007669"/>
    <property type="project" value="InterPro"/>
</dbReference>
<keyword evidence="8" id="KW-1133">Transmembrane helix</keyword>
<keyword evidence="9" id="KW-0472">Membrane</keyword>
<keyword evidence="3" id="KW-0813">Transport</keyword>
<keyword evidence="6" id="KW-0812">Transmembrane</keyword>
<dbReference type="PIRSF" id="PIRSF015761">
    <property type="entry name" value="Protein_L"/>
    <property type="match status" value="1"/>
</dbReference>
<dbReference type="Gene3D" id="3.30.420.380">
    <property type="match status" value="1"/>
</dbReference>
<evidence type="ECO:0000256" key="9">
    <source>
        <dbReference type="ARBA" id="ARBA00023136"/>
    </source>
</evidence>
<dbReference type="Proteomes" id="UP000076848">
    <property type="component" value="Unassembled WGS sequence"/>
</dbReference>
<dbReference type="AlphaFoldDB" id="A0A157SFZ7"/>
<dbReference type="OrthoDB" id="7022366at2"/>
<evidence type="ECO:0000256" key="1">
    <source>
        <dbReference type="ARBA" id="ARBA00004377"/>
    </source>
</evidence>
<name>A0A157SFZ7_9BORD</name>
<evidence type="ECO:0000256" key="3">
    <source>
        <dbReference type="ARBA" id="ARBA00022448"/>
    </source>
</evidence>
<dbReference type="EMBL" id="FKIF01000006">
    <property type="protein sequence ID" value="SAI69113.1"/>
    <property type="molecule type" value="Genomic_DNA"/>
</dbReference>
<evidence type="ECO:0000259" key="12">
    <source>
        <dbReference type="Pfam" id="PF12693"/>
    </source>
</evidence>
<evidence type="ECO:0000256" key="2">
    <source>
        <dbReference type="ARBA" id="ARBA00005318"/>
    </source>
</evidence>
<feature type="domain" description="GspL periplasmic" evidence="12">
    <location>
        <begin position="249"/>
        <end position="366"/>
    </location>
</feature>